<accession>A0A0B6ZCI5</accession>
<dbReference type="InterPro" id="IPR008969">
    <property type="entry name" value="CarboxyPept-like_regulatory"/>
</dbReference>
<organism evidence="1">
    <name type="scientific">Arion vulgaris</name>
    <dbReference type="NCBI Taxonomy" id="1028688"/>
    <lineage>
        <taxon>Eukaryota</taxon>
        <taxon>Metazoa</taxon>
        <taxon>Spiralia</taxon>
        <taxon>Lophotrochozoa</taxon>
        <taxon>Mollusca</taxon>
        <taxon>Gastropoda</taxon>
        <taxon>Heterobranchia</taxon>
        <taxon>Euthyneura</taxon>
        <taxon>Panpulmonata</taxon>
        <taxon>Eupulmonata</taxon>
        <taxon>Stylommatophora</taxon>
        <taxon>Helicina</taxon>
        <taxon>Arionoidea</taxon>
        <taxon>Arionidae</taxon>
        <taxon>Arion</taxon>
    </lineage>
</organism>
<dbReference type="EMBL" id="HACG01018711">
    <property type="protein sequence ID" value="CEK65576.1"/>
    <property type="molecule type" value="Transcribed_RNA"/>
</dbReference>
<evidence type="ECO:0000313" key="1">
    <source>
        <dbReference type="EMBL" id="CEK65576.1"/>
    </source>
</evidence>
<dbReference type="PANTHER" id="PTHR11532:SF84">
    <property type="entry name" value="CARBOXYPEPTIDASE M"/>
    <property type="match status" value="1"/>
</dbReference>
<proteinExistence type="predicted"/>
<sequence length="206" mass="22607">YTFDLILNVDAGGKFIVLPRNVAVSSATSAVSELTEDEDVMQELSASFAKAMTDIYHTDACDKARYSGIIHGVQMGNEAPALADSVYTMYRGLMLSTHIACCKYPPASELPDIWMSSLQPLLNVLSKSIQGIQGVVQNEKGEVIQDYSLQLDSKPKQDMKSSFFVLSTVGHHTITIEAPGYNAVTRPVLLRENTPDFQNITLKQES</sequence>
<dbReference type="PANTHER" id="PTHR11532">
    <property type="entry name" value="PROTEASE M14 CARBOXYPEPTIDASE"/>
    <property type="match status" value="1"/>
</dbReference>
<dbReference type="GO" id="GO:0006518">
    <property type="term" value="P:peptide metabolic process"/>
    <property type="evidence" value="ECO:0007669"/>
    <property type="project" value="TreeGrafter"/>
</dbReference>
<dbReference type="SUPFAM" id="SSF53187">
    <property type="entry name" value="Zn-dependent exopeptidases"/>
    <property type="match status" value="1"/>
</dbReference>
<dbReference type="InterPro" id="IPR050753">
    <property type="entry name" value="Peptidase_M14_domain"/>
</dbReference>
<gene>
    <name evidence="1" type="primary">ORF55500</name>
</gene>
<name>A0A0B6ZCI5_9EUPU</name>
<dbReference type="GO" id="GO:0005615">
    <property type="term" value="C:extracellular space"/>
    <property type="evidence" value="ECO:0007669"/>
    <property type="project" value="TreeGrafter"/>
</dbReference>
<dbReference type="GO" id="GO:0004181">
    <property type="term" value="F:metallocarboxypeptidase activity"/>
    <property type="evidence" value="ECO:0007669"/>
    <property type="project" value="TreeGrafter"/>
</dbReference>
<protein>
    <submittedName>
        <fullName evidence="1">Uncharacterized protein</fullName>
    </submittedName>
</protein>
<dbReference type="SUPFAM" id="SSF49464">
    <property type="entry name" value="Carboxypeptidase regulatory domain-like"/>
    <property type="match status" value="1"/>
</dbReference>
<reference evidence="1" key="1">
    <citation type="submission" date="2014-12" db="EMBL/GenBank/DDBJ databases">
        <title>Insight into the proteome of Arion vulgaris.</title>
        <authorList>
            <person name="Aradska J."/>
            <person name="Bulat T."/>
            <person name="Smidak R."/>
            <person name="Sarate P."/>
            <person name="Gangsoo J."/>
            <person name="Sialana F."/>
            <person name="Bilban M."/>
            <person name="Lubec G."/>
        </authorList>
    </citation>
    <scope>NUCLEOTIDE SEQUENCE</scope>
    <source>
        <tissue evidence="1">Skin</tissue>
    </source>
</reference>
<feature type="non-terminal residue" evidence="1">
    <location>
        <position position="1"/>
    </location>
</feature>
<dbReference type="AlphaFoldDB" id="A0A0B6ZCI5"/>
<feature type="non-terminal residue" evidence="1">
    <location>
        <position position="206"/>
    </location>
</feature>
<dbReference type="Gene3D" id="2.60.40.1120">
    <property type="entry name" value="Carboxypeptidase-like, regulatory domain"/>
    <property type="match status" value="1"/>
</dbReference>
<dbReference type="Gene3D" id="3.40.630.10">
    <property type="entry name" value="Zn peptidases"/>
    <property type="match status" value="1"/>
</dbReference>
<dbReference type="GO" id="GO:0016485">
    <property type="term" value="P:protein processing"/>
    <property type="evidence" value="ECO:0007669"/>
    <property type="project" value="TreeGrafter"/>
</dbReference>